<evidence type="ECO:0000313" key="3">
    <source>
        <dbReference type="Proteomes" id="UP000503011"/>
    </source>
</evidence>
<dbReference type="InterPro" id="IPR025333">
    <property type="entry name" value="DUF4239"/>
</dbReference>
<dbReference type="AlphaFoldDB" id="A0A6F8YME3"/>
<dbReference type="EMBL" id="AP022871">
    <property type="protein sequence ID" value="BCB87199.1"/>
    <property type="molecule type" value="Genomic_DNA"/>
</dbReference>
<dbReference type="RefSeq" id="WP_173158777.1">
    <property type="nucleotide sequence ID" value="NZ_AP022871.1"/>
</dbReference>
<dbReference type="Proteomes" id="UP000503011">
    <property type="component" value="Chromosome"/>
</dbReference>
<dbReference type="KEGG" id="psuu:Psuf_045120"/>
<keyword evidence="1" id="KW-0472">Membrane</keyword>
<dbReference type="Pfam" id="PF14023">
    <property type="entry name" value="Bestrophin-like"/>
    <property type="match status" value="1"/>
</dbReference>
<sequence length="247" mass="27137">MNTYLAGTLWMVGVSIAALAVVVALRRWRRDSGPLVDISVLSAVFSLAGMLFAIVAAFVFIDVWSGAEEARDVTYAEAEAAQLVAWSANGMPEPERAEMVRLSREYLREVVDREWPRQAGVSADEHAHGWQLVQRMHDIATRNAEDAGDAPEVVESLLQARQQRLALAGARIGDATWFALLAGAVLAGLPMFFFPFDRALPQLALTATVASMITLLLFTIQQIERPFAQDRVAPTAYEETLTRITPP</sequence>
<protein>
    <recommendedName>
        <fullName evidence="4">DUF4239 domain-containing protein</fullName>
    </recommendedName>
</protein>
<feature type="transmembrane region" description="Helical" evidence="1">
    <location>
        <begin position="175"/>
        <end position="196"/>
    </location>
</feature>
<evidence type="ECO:0000256" key="1">
    <source>
        <dbReference type="SAM" id="Phobius"/>
    </source>
</evidence>
<gene>
    <name evidence="2" type="ORF">Psuf_045120</name>
</gene>
<reference evidence="2 3" key="2">
    <citation type="submission" date="2020-03" db="EMBL/GenBank/DDBJ databases">
        <authorList>
            <person name="Ichikawa N."/>
            <person name="Kimura A."/>
            <person name="Kitahashi Y."/>
            <person name="Uohara A."/>
        </authorList>
    </citation>
    <scope>NUCLEOTIDE SEQUENCE [LARGE SCALE GENOMIC DNA]</scope>
    <source>
        <strain evidence="2 3">NBRC 105367</strain>
    </source>
</reference>
<proteinExistence type="predicted"/>
<feature type="transmembrane region" description="Helical" evidence="1">
    <location>
        <begin position="38"/>
        <end position="61"/>
    </location>
</feature>
<evidence type="ECO:0008006" key="4">
    <source>
        <dbReference type="Google" id="ProtNLM"/>
    </source>
</evidence>
<name>A0A6F8YME3_9ACTN</name>
<accession>A0A6F8YME3</accession>
<keyword evidence="1" id="KW-0812">Transmembrane</keyword>
<feature type="transmembrane region" description="Helical" evidence="1">
    <location>
        <begin position="6"/>
        <end position="26"/>
    </location>
</feature>
<keyword evidence="3" id="KW-1185">Reference proteome</keyword>
<keyword evidence="1" id="KW-1133">Transmembrane helix</keyword>
<evidence type="ECO:0000313" key="2">
    <source>
        <dbReference type="EMBL" id="BCB87199.1"/>
    </source>
</evidence>
<feature type="transmembrane region" description="Helical" evidence="1">
    <location>
        <begin position="203"/>
        <end position="220"/>
    </location>
</feature>
<organism evidence="2 3">
    <name type="scientific">Phytohabitans suffuscus</name>
    <dbReference type="NCBI Taxonomy" id="624315"/>
    <lineage>
        <taxon>Bacteria</taxon>
        <taxon>Bacillati</taxon>
        <taxon>Actinomycetota</taxon>
        <taxon>Actinomycetes</taxon>
        <taxon>Micromonosporales</taxon>
        <taxon>Micromonosporaceae</taxon>
    </lineage>
</organism>
<reference evidence="2 3" key="1">
    <citation type="submission" date="2020-03" db="EMBL/GenBank/DDBJ databases">
        <title>Whole genome shotgun sequence of Phytohabitans suffuscus NBRC 105367.</title>
        <authorList>
            <person name="Komaki H."/>
            <person name="Tamura T."/>
        </authorList>
    </citation>
    <scope>NUCLEOTIDE SEQUENCE [LARGE SCALE GENOMIC DNA]</scope>
    <source>
        <strain evidence="2 3">NBRC 105367</strain>
    </source>
</reference>